<gene>
    <name evidence="1" type="ORF">SAMN05216188_106341</name>
</gene>
<accession>A0A1H9K884</accession>
<dbReference type="PANTHER" id="PTHR42794">
    <property type="entry name" value="HEMIN IMPORT ATP-BINDING PROTEIN HMUV"/>
    <property type="match status" value="1"/>
</dbReference>
<dbReference type="Gene3D" id="3.40.50.300">
    <property type="entry name" value="P-loop containing nucleotide triphosphate hydrolases"/>
    <property type="match status" value="1"/>
</dbReference>
<evidence type="ECO:0000313" key="1">
    <source>
        <dbReference type="EMBL" id="SEQ95329.1"/>
    </source>
</evidence>
<dbReference type="EMBL" id="FOFR01000006">
    <property type="protein sequence ID" value="SEQ95329.1"/>
    <property type="molecule type" value="Genomic_DNA"/>
</dbReference>
<sequence>MLDEPTNHLDIRHQLDLLELVRDLGITVIAALHSLDLAAAYADTVVVLDAGRIAAAGPPREVLTGELVSAVFEVECTVDTVAGVPRFGFRPRSTTGGPVPGTALP</sequence>
<dbReference type="InterPro" id="IPR027417">
    <property type="entry name" value="P-loop_NTPase"/>
</dbReference>
<organism evidence="1 2">
    <name type="scientific">Lentzea xinjiangensis</name>
    <dbReference type="NCBI Taxonomy" id="402600"/>
    <lineage>
        <taxon>Bacteria</taxon>
        <taxon>Bacillati</taxon>
        <taxon>Actinomycetota</taxon>
        <taxon>Actinomycetes</taxon>
        <taxon>Pseudonocardiales</taxon>
        <taxon>Pseudonocardiaceae</taxon>
        <taxon>Lentzea</taxon>
    </lineage>
</organism>
<dbReference type="GO" id="GO:0005524">
    <property type="term" value="F:ATP binding"/>
    <property type="evidence" value="ECO:0007669"/>
    <property type="project" value="UniProtKB-KW"/>
</dbReference>
<keyword evidence="1" id="KW-0067">ATP-binding</keyword>
<dbReference type="RefSeq" id="WP_177221139.1">
    <property type="nucleotide sequence ID" value="NZ_FOFR01000006.1"/>
</dbReference>
<proteinExistence type="predicted"/>
<name>A0A1H9K884_9PSEU</name>
<dbReference type="PANTHER" id="PTHR42794:SF2">
    <property type="entry name" value="ABC TRANSPORTER ATP-BINDING PROTEIN"/>
    <property type="match status" value="1"/>
</dbReference>
<evidence type="ECO:0000313" key="2">
    <source>
        <dbReference type="Proteomes" id="UP000199352"/>
    </source>
</evidence>
<reference evidence="2" key="1">
    <citation type="submission" date="2016-10" db="EMBL/GenBank/DDBJ databases">
        <authorList>
            <person name="Varghese N."/>
            <person name="Submissions S."/>
        </authorList>
    </citation>
    <scope>NUCLEOTIDE SEQUENCE [LARGE SCALE GENOMIC DNA]</scope>
    <source>
        <strain evidence="2">CGMCC 4.3525</strain>
    </source>
</reference>
<dbReference type="STRING" id="402600.SAMN05216188_106341"/>
<protein>
    <submittedName>
        <fullName evidence="1">Iron complex transport system ATP-binding protein</fullName>
    </submittedName>
</protein>
<keyword evidence="2" id="KW-1185">Reference proteome</keyword>
<keyword evidence="1" id="KW-0547">Nucleotide-binding</keyword>
<dbReference type="AlphaFoldDB" id="A0A1H9K884"/>
<dbReference type="SUPFAM" id="SSF52540">
    <property type="entry name" value="P-loop containing nucleoside triphosphate hydrolases"/>
    <property type="match status" value="1"/>
</dbReference>
<dbReference type="Proteomes" id="UP000199352">
    <property type="component" value="Unassembled WGS sequence"/>
</dbReference>